<dbReference type="GeneID" id="106122578"/>
<evidence type="ECO:0000256" key="6">
    <source>
        <dbReference type="ARBA" id="ARBA00023157"/>
    </source>
</evidence>
<dbReference type="PROSITE" id="PS00134">
    <property type="entry name" value="TRYPSIN_HIS"/>
    <property type="match status" value="1"/>
</dbReference>
<evidence type="ECO:0000256" key="1">
    <source>
        <dbReference type="ARBA" id="ARBA00004239"/>
    </source>
</evidence>
<dbReference type="PROSITE" id="PS00135">
    <property type="entry name" value="TRYPSIN_SER"/>
    <property type="match status" value="1"/>
</dbReference>
<dbReference type="PROSITE" id="PS50240">
    <property type="entry name" value="TRYPSIN_DOM"/>
    <property type="match status" value="1"/>
</dbReference>
<dbReference type="Pfam" id="PF00089">
    <property type="entry name" value="Trypsin"/>
    <property type="match status" value="1"/>
</dbReference>
<evidence type="ECO:0000256" key="4">
    <source>
        <dbReference type="ARBA" id="ARBA00022801"/>
    </source>
</evidence>
<keyword evidence="5 7" id="KW-0720">Serine protease</keyword>
<evidence type="ECO:0000259" key="9">
    <source>
        <dbReference type="PROSITE" id="PS50240"/>
    </source>
</evidence>
<evidence type="ECO:0000256" key="5">
    <source>
        <dbReference type="ARBA" id="ARBA00022825"/>
    </source>
</evidence>
<dbReference type="InterPro" id="IPR033116">
    <property type="entry name" value="TRYPSIN_SER"/>
</dbReference>
<dbReference type="KEGG" id="pxu:106122578"/>
<dbReference type="PANTHER" id="PTHR24276:SF98">
    <property type="entry name" value="FI18310P1-RELATED"/>
    <property type="match status" value="1"/>
</dbReference>
<comment type="similarity">
    <text evidence="2">Belongs to the peptidase S1 family.</text>
</comment>
<keyword evidence="8" id="KW-0472">Membrane</keyword>
<dbReference type="GO" id="GO:0006508">
    <property type="term" value="P:proteolysis"/>
    <property type="evidence" value="ECO:0007669"/>
    <property type="project" value="UniProtKB-KW"/>
</dbReference>
<dbReference type="GO" id="GO:0005576">
    <property type="term" value="C:extracellular region"/>
    <property type="evidence" value="ECO:0007669"/>
    <property type="project" value="UniProtKB-SubCell"/>
</dbReference>
<keyword evidence="6" id="KW-1015">Disulfide bond</keyword>
<dbReference type="InterPro" id="IPR018114">
    <property type="entry name" value="TRYPSIN_HIS"/>
</dbReference>
<dbReference type="InterPro" id="IPR050430">
    <property type="entry name" value="Peptidase_S1"/>
</dbReference>
<dbReference type="AlphaFoldDB" id="A0AAJ6ZK77"/>
<dbReference type="SUPFAM" id="SSF50494">
    <property type="entry name" value="Trypsin-like serine proteases"/>
    <property type="match status" value="1"/>
</dbReference>
<feature type="transmembrane region" description="Helical" evidence="8">
    <location>
        <begin position="20"/>
        <end position="42"/>
    </location>
</feature>
<sequence length="292" mass="33278">MNITLVLTKNSITISVYMKIMLFLKSIRFNISFYCLLWISYLSMSEGFSPRLIGGERAPQEFGRFHGSLQNLTGHHVCGSAVISRRHLLTAAHCVYRVKPRYIKVVVGTTNLNKGGKEYHVKSIHLYREYNITRRINDIAVVKIRGRFNLNDTDILQLPKRDLKDGDPVILSGFGAKKPYGDSSRKMYALNLTVFCQKTCRYAMRYSRDVTDSMFCTFTRIGQGTCHGDSGSPLIKDNVLVGLVSWGIPCAMGFPDVHTRVYPYLEWIKSIISEKLYKRLEVNTEVKLSLSK</sequence>
<dbReference type="PANTHER" id="PTHR24276">
    <property type="entry name" value="POLYSERASE-RELATED"/>
    <property type="match status" value="1"/>
</dbReference>
<dbReference type="FunFam" id="2.40.10.10:FF:000036">
    <property type="entry name" value="Trypsin beta"/>
    <property type="match status" value="1"/>
</dbReference>
<dbReference type="Gene3D" id="2.40.10.10">
    <property type="entry name" value="Trypsin-like serine proteases"/>
    <property type="match status" value="1"/>
</dbReference>
<evidence type="ECO:0000256" key="2">
    <source>
        <dbReference type="ARBA" id="ARBA00007664"/>
    </source>
</evidence>
<dbReference type="InterPro" id="IPR009003">
    <property type="entry name" value="Peptidase_S1_PA"/>
</dbReference>
<proteinExistence type="inferred from homology"/>
<keyword evidence="3 7" id="KW-0645">Protease</keyword>
<dbReference type="GO" id="GO:0004252">
    <property type="term" value="F:serine-type endopeptidase activity"/>
    <property type="evidence" value="ECO:0007669"/>
    <property type="project" value="InterPro"/>
</dbReference>
<keyword evidence="8" id="KW-0812">Transmembrane</keyword>
<evidence type="ECO:0000256" key="3">
    <source>
        <dbReference type="ARBA" id="ARBA00022670"/>
    </source>
</evidence>
<evidence type="ECO:0000313" key="10">
    <source>
        <dbReference type="RefSeq" id="XP_013174087.1"/>
    </source>
</evidence>
<dbReference type="InterPro" id="IPR001254">
    <property type="entry name" value="Trypsin_dom"/>
</dbReference>
<evidence type="ECO:0000256" key="7">
    <source>
        <dbReference type="RuleBase" id="RU363034"/>
    </source>
</evidence>
<organism evidence="10">
    <name type="scientific">Papilio xuthus</name>
    <name type="common">Asian swallowtail butterfly</name>
    <dbReference type="NCBI Taxonomy" id="66420"/>
    <lineage>
        <taxon>Eukaryota</taxon>
        <taxon>Metazoa</taxon>
        <taxon>Ecdysozoa</taxon>
        <taxon>Arthropoda</taxon>
        <taxon>Hexapoda</taxon>
        <taxon>Insecta</taxon>
        <taxon>Pterygota</taxon>
        <taxon>Neoptera</taxon>
        <taxon>Endopterygota</taxon>
        <taxon>Lepidoptera</taxon>
        <taxon>Glossata</taxon>
        <taxon>Ditrysia</taxon>
        <taxon>Papilionoidea</taxon>
        <taxon>Papilionidae</taxon>
        <taxon>Papilioninae</taxon>
        <taxon>Papilio</taxon>
    </lineage>
</organism>
<dbReference type="Proteomes" id="UP000694872">
    <property type="component" value="Unplaced"/>
</dbReference>
<keyword evidence="4 7" id="KW-0378">Hydrolase</keyword>
<feature type="domain" description="Peptidase S1" evidence="9">
    <location>
        <begin position="52"/>
        <end position="273"/>
    </location>
</feature>
<accession>A0AAJ6ZK77</accession>
<dbReference type="SMART" id="SM00020">
    <property type="entry name" value="Tryp_SPc"/>
    <property type="match status" value="1"/>
</dbReference>
<reference evidence="10" key="1">
    <citation type="submission" date="2025-08" db="UniProtKB">
        <authorList>
            <consortium name="RefSeq"/>
        </authorList>
    </citation>
    <scope>IDENTIFICATION</scope>
</reference>
<protein>
    <submittedName>
        <fullName evidence="10">Chymotrypsin-2-like</fullName>
    </submittedName>
</protein>
<evidence type="ECO:0000256" key="8">
    <source>
        <dbReference type="SAM" id="Phobius"/>
    </source>
</evidence>
<comment type="subcellular location">
    <subcellularLocation>
        <location evidence="1">Secreted</location>
        <location evidence="1">Extracellular space</location>
    </subcellularLocation>
</comment>
<gene>
    <name evidence="10" type="primary">LOC106122578</name>
</gene>
<name>A0AAJ6ZK77_PAPXU</name>
<dbReference type="CDD" id="cd00190">
    <property type="entry name" value="Tryp_SPc"/>
    <property type="match status" value="1"/>
</dbReference>
<dbReference type="RefSeq" id="XP_013174087.1">
    <property type="nucleotide sequence ID" value="XM_013318633.1"/>
</dbReference>
<dbReference type="InterPro" id="IPR043504">
    <property type="entry name" value="Peptidase_S1_PA_chymotrypsin"/>
</dbReference>
<keyword evidence="8" id="KW-1133">Transmembrane helix</keyword>
<dbReference type="InterPro" id="IPR001314">
    <property type="entry name" value="Peptidase_S1A"/>
</dbReference>
<dbReference type="PRINTS" id="PR00722">
    <property type="entry name" value="CHYMOTRYPSIN"/>
</dbReference>